<dbReference type="PANTHER" id="PTHR30563">
    <property type="entry name" value="DNA RECOMBINATION PROTEIN RMUC"/>
    <property type="match status" value="1"/>
</dbReference>
<evidence type="ECO:0000256" key="5">
    <source>
        <dbReference type="SAM" id="Phobius"/>
    </source>
</evidence>
<sequence>MPGPGNVSPLPHTEDMDLSTLLYIAITLLCTAAGVWAGVVAGRRLGAASTLADQPRLDSAVQPIEDTLARVEDYLRSSASHRAAETGALREQVRAMHESQLTLGQQTGKLVNALRAPTVRGRWGEMQLRRIVESAGMLPHCDFREQDTTSSDDGLLRPDLVVQLTEGRTIVVDSKVPFTGFIAAIDASDDIERVAKQQAHAQHVRRHLDALSRKRYPARYEASPEFTVMFLPSDAFLQVALEHDPALLEHGFDRDVIMATPSTLLALLRTVAYTWRQDTLSREAHQVLDLGREMHGRLTTMSAHLRRLGVSLGGAVERYNDTVGSLERNVLVSANKFVEYGVVRDEIDPPLPLEKHARQLRAVD</sequence>
<evidence type="ECO:0000256" key="4">
    <source>
        <dbReference type="ARBA" id="ARBA00023172"/>
    </source>
</evidence>
<gene>
    <name evidence="6" type="ORF">CLV47_11230</name>
</gene>
<accession>A0A2T0ZXM6</accession>
<dbReference type="EMBL" id="PVUE01000012">
    <property type="protein sequence ID" value="PRZ40997.1"/>
    <property type="molecule type" value="Genomic_DNA"/>
</dbReference>
<reference evidence="6 7" key="1">
    <citation type="submission" date="2018-03" db="EMBL/GenBank/DDBJ databases">
        <title>Genomic Encyclopedia of Archaeal and Bacterial Type Strains, Phase II (KMG-II): from individual species to whole genera.</title>
        <authorList>
            <person name="Goeker M."/>
        </authorList>
    </citation>
    <scope>NUCLEOTIDE SEQUENCE [LARGE SCALE GENOMIC DNA]</scope>
    <source>
        <strain evidence="6 7">DSM 100065</strain>
    </source>
</reference>
<dbReference type="Pfam" id="PF02646">
    <property type="entry name" value="RmuC"/>
    <property type="match status" value="1"/>
</dbReference>
<evidence type="ECO:0000256" key="2">
    <source>
        <dbReference type="ARBA" id="ARBA00009840"/>
    </source>
</evidence>
<keyword evidence="5" id="KW-0472">Membrane</keyword>
<dbReference type="OrthoDB" id="370725at2"/>
<keyword evidence="5" id="KW-1133">Transmembrane helix</keyword>
<protein>
    <submittedName>
        <fullName evidence="6">DNA recombination protein RmuC</fullName>
    </submittedName>
</protein>
<keyword evidence="7" id="KW-1185">Reference proteome</keyword>
<dbReference type="GO" id="GO:0006310">
    <property type="term" value="P:DNA recombination"/>
    <property type="evidence" value="ECO:0007669"/>
    <property type="project" value="UniProtKB-KW"/>
</dbReference>
<organism evidence="6 7">
    <name type="scientific">Antricoccus suffuscus</name>
    <dbReference type="NCBI Taxonomy" id="1629062"/>
    <lineage>
        <taxon>Bacteria</taxon>
        <taxon>Bacillati</taxon>
        <taxon>Actinomycetota</taxon>
        <taxon>Actinomycetes</taxon>
        <taxon>Geodermatophilales</taxon>
        <taxon>Antricoccaceae</taxon>
        <taxon>Antricoccus</taxon>
    </lineage>
</organism>
<evidence type="ECO:0000313" key="6">
    <source>
        <dbReference type="EMBL" id="PRZ40997.1"/>
    </source>
</evidence>
<keyword evidence="4" id="KW-0233">DNA recombination</keyword>
<dbReference type="AlphaFoldDB" id="A0A2T0ZXM6"/>
<keyword evidence="5" id="KW-0812">Transmembrane</keyword>
<keyword evidence="3" id="KW-0175">Coiled coil</keyword>
<proteinExistence type="inferred from homology"/>
<comment type="function">
    <text evidence="1">Involved in DNA recombination.</text>
</comment>
<name>A0A2T0ZXM6_9ACTN</name>
<dbReference type="InterPro" id="IPR003798">
    <property type="entry name" value="DNA_recombination_RmuC"/>
</dbReference>
<evidence type="ECO:0000256" key="1">
    <source>
        <dbReference type="ARBA" id="ARBA00003416"/>
    </source>
</evidence>
<dbReference type="Proteomes" id="UP000237752">
    <property type="component" value="Unassembled WGS sequence"/>
</dbReference>
<comment type="caution">
    <text evidence="6">The sequence shown here is derived from an EMBL/GenBank/DDBJ whole genome shotgun (WGS) entry which is preliminary data.</text>
</comment>
<evidence type="ECO:0000256" key="3">
    <source>
        <dbReference type="ARBA" id="ARBA00023054"/>
    </source>
</evidence>
<feature type="transmembrane region" description="Helical" evidence="5">
    <location>
        <begin position="20"/>
        <end position="41"/>
    </location>
</feature>
<comment type="similarity">
    <text evidence="2">Belongs to the RmuC family.</text>
</comment>
<dbReference type="PANTHER" id="PTHR30563:SF0">
    <property type="entry name" value="DNA RECOMBINATION PROTEIN RMUC"/>
    <property type="match status" value="1"/>
</dbReference>
<evidence type="ECO:0000313" key="7">
    <source>
        <dbReference type="Proteomes" id="UP000237752"/>
    </source>
</evidence>